<proteinExistence type="predicted"/>
<evidence type="ECO:0000313" key="2">
    <source>
        <dbReference type="Proteomes" id="UP000295611"/>
    </source>
</evidence>
<accession>A0A4R7BC25</accession>
<protein>
    <submittedName>
        <fullName evidence="1">Uncharacterized protein</fullName>
    </submittedName>
</protein>
<reference evidence="1 2" key="1">
    <citation type="submission" date="2019-03" db="EMBL/GenBank/DDBJ databases">
        <title>Genomic Encyclopedia of Type Strains, Phase III (KMG-III): the genomes of soil and plant-associated and newly described type strains.</title>
        <authorList>
            <person name="Whitman W."/>
        </authorList>
    </citation>
    <scope>NUCLEOTIDE SEQUENCE [LARGE SCALE GENOMIC DNA]</scope>
    <source>
        <strain evidence="1 2">CECT 8976</strain>
    </source>
</reference>
<sequence>MLKRIICKRPAGYPYEELFRVPPNRDMSLCIIPVDPGKILDFAYQMPGYPNPYRLPHLQTKSFDWLEVPFVEVNASGCVKFIDGRHRPLVLSERGYRSIPYITLQVHAETLLDQVGTDLQILLEEYDLSALSIPLLGATSPSPVPE</sequence>
<evidence type="ECO:0000313" key="1">
    <source>
        <dbReference type="EMBL" id="TDR82213.1"/>
    </source>
</evidence>
<keyword evidence="2" id="KW-1185">Reference proteome</keyword>
<dbReference type="EMBL" id="SNZP01000002">
    <property type="protein sequence ID" value="TDR82213.1"/>
    <property type="molecule type" value="Genomic_DNA"/>
</dbReference>
<dbReference type="AlphaFoldDB" id="A0A4R7BC25"/>
<organism evidence="1 2">
    <name type="scientific">Paludibacterium purpuratum</name>
    <dbReference type="NCBI Taxonomy" id="1144873"/>
    <lineage>
        <taxon>Bacteria</taxon>
        <taxon>Pseudomonadati</taxon>
        <taxon>Pseudomonadota</taxon>
        <taxon>Betaproteobacteria</taxon>
        <taxon>Neisseriales</taxon>
        <taxon>Chromobacteriaceae</taxon>
        <taxon>Paludibacterium</taxon>
    </lineage>
</organism>
<comment type="caution">
    <text evidence="1">The sequence shown here is derived from an EMBL/GenBank/DDBJ whole genome shotgun (WGS) entry which is preliminary data.</text>
</comment>
<gene>
    <name evidence="1" type="ORF">DFP86_102327</name>
</gene>
<dbReference type="Proteomes" id="UP000295611">
    <property type="component" value="Unassembled WGS sequence"/>
</dbReference>
<name>A0A4R7BC25_9NEIS</name>
<dbReference type="RefSeq" id="WP_133678626.1">
    <property type="nucleotide sequence ID" value="NZ_SNZP01000002.1"/>
</dbReference>